<dbReference type="PROSITE" id="PS00615">
    <property type="entry name" value="C_TYPE_LECTIN_1"/>
    <property type="match status" value="1"/>
</dbReference>
<sequence length="350" mass="39761">MDTQVLLMHLLSGLSLSGAGNLNRFVAVDTPMTMTNARQYCRSNHVDLASLRDAQDLQQLHDMRSNSTRWIGLNDDPATSMQTIDVYTNSWKWSFEYASGYLNFKSGEPDFKNDEEVCVWMDSDGSWRNQECSSLRHFLCFSGSPSKPDYHLVFEMKTWEDARDHCRFWFVDLAVIKSQKENDHAKSKFWLLFVQLSSNAWIGLYREPWAWQDGSLSEFRHWAPGQPNNMGGNAMCVKLVPDGFICTDCRDVYPFFCTRALKQTILKITISSDLDLTDPNVQDNILQQFGATLTNAGKTDFHLSWSVPPKRKPEPAAAADEEVCDPSSSALMSSALEISVKTTFNQSQQN</sequence>
<feature type="domain" description="C-type lectin" evidence="4">
    <location>
        <begin position="32"/>
        <end position="141"/>
    </location>
</feature>
<dbReference type="Ensembl" id="ENSGMOT00000007269.2">
    <property type="protein sequence ID" value="ENSGMOP00000007066.2"/>
    <property type="gene ID" value="ENSGMOG00000006652.2"/>
</dbReference>
<reference evidence="5" key="1">
    <citation type="submission" date="2025-08" db="UniProtKB">
        <authorList>
            <consortium name="Ensembl"/>
        </authorList>
    </citation>
    <scope>IDENTIFICATION</scope>
</reference>
<feature type="signal peptide" evidence="3">
    <location>
        <begin position="1"/>
        <end position="19"/>
    </location>
</feature>
<dbReference type="OrthoDB" id="7357196at2759"/>
<dbReference type="InterPro" id="IPR018378">
    <property type="entry name" value="C-type_lectin_CS"/>
</dbReference>
<dbReference type="SUPFAM" id="SSF56436">
    <property type="entry name" value="C-type lectin-like"/>
    <property type="match status" value="2"/>
</dbReference>
<dbReference type="PANTHER" id="PTHR45784">
    <property type="entry name" value="C-TYPE LECTIN DOMAIN FAMILY 20 MEMBER A-RELATED"/>
    <property type="match status" value="1"/>
</dbReference>
<organism evidence="5 6">
    <name type="scientific">Gadus morhua</name>
    <name type="common">Atlantic cod</name>
    <dbReference type="NCBI Taxonomy" id="8049"/>
    <lineage>
        <taxon>Eukaryota</taxon>
        <taxon>Metazoa</taxon>
        <taxon>Chordata</taxon>
        <taxon>Craniata</taxon>
        <taxon>Vertebrata</taxon>
        <taxon>Euteleostomi</taxon>
        <taxon>Actinopterygii</taxon>
        <taxon>Neopterygii</taxon>
        <taxon>Teleostei</taxon>
        <taxon>Neoteleostei</taxon>
        <taxon>Acanthomorphata</taxon>
        <taxon>Zeiogadaria</taxon>
        <taxon>Gadariae</taxon>
        <taxon>Gadiformes</taxon>
        <taxon>Gadoidei</taxon>
        <taxon>Gadidae</taxon>
        <taxon>Gadus</taxon>
    </lineage>
</organism>
<keyword evidence="3" id="KW-0732">Signal</keyword>
<dbReference type="GeneID" id="115553275"/>
<dbReference type="Proteomes" id="UP000694546">
    <property type="component" value="Chromosome 11"/>
</dbReference>
<keyword evidence="6" id="KW-1185">Reference proteome</keyword>
<protein>
    <submittedName>
        <fullName evidence="5">C-type mannose receptor 2-like</fullName>
    </submittedName>
</protein>
<dbReference type="InterPro" id="IPR001304">
    <property type="entry name" value="C-type_lectin-like"/>
</dbReference>
<dbReference type="PANTHER" id="PTHR45784:SF3">
    <property type="entry name" value="C-TYPE LECTIN DOMAIN FAMILY 4 MEMBER K-LIKE-RELATED"/>
    <property type="match status" value="1"/>
</dbReference>
<name>A0A8C5F5H2_GADMO</name>
<evidence type="ECO:0000256" key="3">
    <source>
        <dbReference type="SAM" id="SignalP"/>
    </source>
</evidence>
<evidence type="ECO:0000259" key="4">
    <source>
        <dbReference type="PROSITE" id="PS50041"/>
    </source>
</evidence>
<evidence type="ECO:0000256" key="2">
    <source>
        <dbReference type="SAM" id="MobiDB-lite"/>
    </source>
</evidence>
<feature type="region of interest" description="Disordered" evidence="2">
    <location>
        <begin position="304"/>
        <end position="323"/>
    </location>
</feature>
<evidence type="ECO:0000313" key="6">
    <source>
        <dbReference type="Proteomes" id="UP000694546"/>
    </source>
</evidence>
<dbReference type="InterPro" id="IPR016187">
    <property type="entry name" value="CTDL_fold"/>
</dbReference>
<dbReference type="OMA" id="KENDHAK"/>
<accession>A0A8C5F5H2</accession>
<feature type="domain" description="C-type lectin" evidence="4">
    <location>
        <begin position="150"/>
        <end position="258"/>
    </location>
</feature>
<reference evidence="5" key="2">
    <citation type="submission" date="2025-09" db="UniProtKB">
        <authorList>
            <consortium name="Ensembl"/>
        </authorList>
    </citation>
    <scope>IDENTIFICATION</scope>
</reference>
<dbReference type="RefSeq" id="XP_030225270.1">
    <property type="nucleotide sequence ID" value="XM_030369410.1"/>
</dbReference>
<dbReference type="Gene3D" id="3.10.100.10">
    <property type="entry name" value="Mannose-Binding Protein A, subunit A"/>
    <property type="match status" value="2"/>
</dbReference>
<evidence type="ECO:0000256" key="1">
    <source>
        <dbReference type="ARBA" id="ARBA00023157"/>
    </source>
</evidence>
<dbReference type="PROSITE" id="PS50041">
    <property type="entry name" value="C_TYPE_LECTIN_2"/>
    <property type="match status" value="2"/>
</dbReference>
<dbReference type="Pfam" id="PF00059">
    <property type="entry name" value="Lectin_C"/>
    <property type="match status" value="2"/>
</dbReference>
<dbReference type="SMART" id="SM00034">
    <property type="entry name" value="CLECT"/>
    <property type="match status" value="2"/>
</dbReference>
<gene>
    <name evidence="5" type="primary">LOC115553275</name>
</gene>
<proteinExistence type="predicted"/>
<dbReference type="GeneTree" id="ENSGT01100000263473"/>
<feature type="chain" id="PRO_5045192176" evidence="3">
    <location>
        <begin position="20"/>
        <end position="350"/>
    </location>
</feature>
<evidence type="ECO:0000313" key="5">
    <source>
        <dbReference type="Ensembl" id="ENSGMOP00000007066.2"/>
    </source>
</evidence>
<keyword evidence="1" id="KW-1015">Disulfide bond</keyword>
<dbReference type="InterPro" id="IPR016186">
    <property type="entry name" value="C-type_lectin-like/link_sf"/>
</dbReference>
<dbReference type="AlphaFoldDB" id="A0A8C5F5H2"/>